<dbReference type="AlphaFoldDB" id="A0A7M5XKA5"/>
<accession>A0A7M5XKA5</accession>
<dbReference type="RefSeq" id="XP_066936279.1">
    <property type="nucleotide sequence ID" value="XM_067080178.1"/>
</dbReference>
<dbReference type="OrthoDB" id="5951344at2759"/>
<dbReference type="Pfam" id="PF18717">
    <property type="entry name" value="CxC4"/>
    <property type="match status" value="1"/>
</dbReference>
<evidence type="ECO:0000313" key="3">
    <source>
        <dbReference type="Proteomes" id="UP000594262"/>
    </source>
</evidence>
<dbReference type="PANTHER" id="PTHR17609">
    <property type="entry name" value="HMG DOMAIN-CONTAINING PROTEIN 3"/>
    <property type="match status" value="1"/>
</dbReference>
<dbReference type="EnsemblMetazoa" id="CLYHEMT023031.1">
    <property type="protein sequence ID" value="CLYHEMP023031.1"/>
    <property type="gene ID" value="CLYHEMG023031"/>
</dbReference>
<dbReference type="InterPro" id="IPR040648">
    <property type="entry name" value="HMGXB3_CxC4"/>
</dbReference>
<dbReference type="PANTHER" id="PTHR17609:SF3">
    <property type="entry name" value="SAP DOMAIN-CONTAINING PROTEIN"/>
    <property type="match status" value="1"/>
</dbReference>
<proteinExistence type="predicted"/>
<dbReference type="GeneID" id="136824016"/>
<protein>
    <recommendedName>
        <fullName evidence="1">HMG domain-containing protein</fullName>
    </recommendedName>
</protein>
<sequence>MQSLMDHAYCKTDTQILEPDAAAANGPVRWTKRGYGQCSNCNNSYKNSKKPKYCSCGFELGGSYAKKLDTPSSKANNKTSTAIPKSVTIYGTPESGTLRSVATSNSHDREFLFISGNKVSCHAKKCSRLRATFRASRENFHCQHSSYETTPELYRIFSFSLEEITLFTPDEHRQTEMRNLNETDVNFPICLKLSNNSYAVKALVSTGAPLAYTHVKVTSSKSSTGRDVVKLNCMLNSCRKKVGRTKQGQRKKFCVHLHLVALARKLKEGIIDQLSYAKVNPTKDSNLTEKTPKSELAEISTAVTNTILIQKSRKIPLDIPPTVLAESLKLDETIEVYVPEETDCSLCGSALTDPMNQKGMEHGYLITEVVSFKKIKIKIKKCKNSDCNATVVLFPYNKGLFNISNKVLLSLSIMVEWREFLKDGTPVTNFITRKLKGLQLKLPVASRLKASEFDYLIKTIYNGYYAFEAMTERNLVDAVCGICGIAGKLYFGDGNEKNCTSIKEVNLDDNLESIHSLTSTDYQTNMMDVLTSHLLEKGAYLKHVPSLSLNLSDIPPLISPLMRSHEINTETEKRSTYLDDTDEVEGDAMMLSKILRDKKTTIDSIETMSANELKDLAKSCNIKTSKNGSKKSQAMLKLNLKQLYATILVGTSACHQFVKSPGHTGGFYHLVCPHGTTVASKFMILTESVRDAADLYLSLKFPPVMFVCDTPCTLVQHINNRSPEHAEHFWGENDGCFEKPNLENDPEKMMNIPIVVPPEFQDEDEETKEIALDKPFCHPLTQSSRRFICGDRFHTKTNPHKSQLCEFHNIDLCLQSTCIKTSYPESLNNKKNNKRNRSACTQNLAHHIYYNYLMDYYDNLEIVQEQKAALSIYEKEVTRDELLRFVFN</sequence>
<organism evidence="2 3">
    <name type="scientific">Clytia hemisphaerica</name>
    <dbReference type="NCBI Taxonomy" id="252671"/>
    <lineage>
        <taxon>Eukaryota</taxon>
        <taxon>Metazoa</taxon>
        <taxon>Cnidaria</taxon>
        <taxon>Hydrozoa</taxon>
        <taxon>Hydroidolina</taxon>
        <taxon>Leptothecata</taxon>
        <taxon>Obeliida</taxon>
        <taxon>Clytiidae</taxon>
        <taxon>Clytia</taxon>
    </lineage>
</organism>
<keyword evidence="3" id="KW-1185">Reference proteome</keyword>
<dbReference type="InterPro" id="IPR039598">
    <property type="entry name" value="HMGXB3"/>
</dbReference>
<dbReference type="Proteomes" id="UP000594262">
    <property type="component" value="Unplaced"/>
</dbReference>
<feature type="domain" description="HMG" evidence="1">
    <location>
        <begin position="334"/>
        <end position="432"/>
    </location>
</feature>
<evidence type="ECO:0000259" key="1">
    <source>
        <dbReference type="Pfam" id="PF18717"/>
    </source>
</evidence>
<name>A0A7M5XKA5_9CNID</name>
<evidence type="ECO:0000313" key="2">
    <source>
        <dbReference type="EnsemblMetazoa" id="CLYHEMP023031.1"/>
    </source>
</evidence>
<reference evidence="2" key="1">
    <citation type="submission" date="2021-01" db="UniProtKB">
        <authorList>
            <consortium name="EnsemblMetazoa"/>
        </authorList>
    </citation>
    <scope>IDENTIFICATION</scope>
</reference>